<evidence type="ECO:0000313" key="3">
    <source>
        <dbReference type="Proteomes" id="UP000054359"/>
    </source>
</evidence>
<dbReference type="InterPro" id="IPR027267">
    <property type="entry name" value="AH/BAR_dom_sf"/>
</dbReference>
<keyword evidence="3" id="KW-1185">Reference proteome</keyword>
<dbReference type="PANTHER" id="PTHR12552">
    <property type="entry name" value="OLIGOPHRENIN 1"/>
    <property type="match status" value="1"/>
</dbReference>
<dbReference type="InterPro" id="IPR047234">
    <property type="entry name" value="GRAF_fam"/>
</dbReference>
<organism evidence="2 3">
    <name type="scientific">Stegodyphus mimosarum</name>
    <name type="common">African social velvet spider</name>
    <dbReference type="NCBI Taxonomy" id="407821"/>
    <lineage>
        <taxon>Eukaryota</taxon>
        <taxon>Metazoa</taxon>
        <taxon>Ecdysozoa</taxon>
        <taxon>Arthropoda</taxon>
        <taxon>Chelicerata</taxon>
        <taxon>Arachnida</taxon>
        <taxon>Araneae</taxon>
        <taxon>Araneomorphae</taxon>
        <taxon>Entelegynae</taxon>
        <taxon>Eresoidea</taxon>
        <taxon>Eresidae</taxon>
        <taxon>Stegodyphus</taxon>
    </lineage>
</organism>
<protein>
    <submittedName>
        <fullName evidence="2">Rho GTPase-activating protein 10</fullName>
    </submittedName>
</protein>
<evidence type="ECO:0000259" key="1">
    <source>
        <dbReference type="Pfam" id="PF16746"/>
    </source>
</evidence>
<dbReference type="PANTHER" id="PTHR12552:SF1">
    <property type="entry name" value="RHO GTPASE-ACTIVATING PROTEIN GRAF"/>
    <property type="match status" value="1"/>
</dbReference>
<gene>
    <name evidence="2" type="ORF">X975_06387</name>
</gene>
<dbReference type="SUPFAM" id="SSF103657">
    <property type="entry name" value="BAR/IMD domain-like"/>
    <property type="match status" value="1"/>
</dbReference>
<feature type="domain" description="BAR" evidence="1">
    <location>
        <begin position="6"/>
        <end position="41"/>
    </location>
</feature>
<dbReference type="Pfam" id="PF16746">
    <property type="entry name" value="BAR_3"/>
    <property type="match status" value="1"/>
</dbReference>
<proteinExistence type="predicted"/>
<dbReference type="GO" id="GO:0005737">
    <property type="term" value="C:cytoplasm"/>
    <property type="evidence" value="ECO:0007669"/>
    <property type="project" value="InterPro"/>
</dbReference>
<name>A0A087V1P6_STEMI</name>
<dbReference type="OrthoDB" id="3183924at2759"/>
<dbReference type="GO" id="GO:0005096">
    <property type="term" value="F:GTPase activator activity"/>
    <property type="evidence" value="ECO:0007669"/>
    <property type="project" value="InterPro"/>
</dbReference>
<reference evidence="2 3" key="1">
    <citation type="submission" date="2013-11" db="EMBL/GenBank/DDBJ databases">
        <title>Genome sequencing of Stegodyphus mimosarum.</title>
        <authorList>
            <person name="Bechsgaard J."/>
        </authorList>
    </citation>
    <scope>NUCLEOTIDE SEQUENCE [LARGE SCALE GENOMIC DNA]</scope>
</reference>
<dbReference type="Proteomes" id="UP000054359">
    <property type="component" value="Unassembled WGS sequence"/>
</dbReference>
<accession>A0A087V1P6</accession>
<evidence type="ECO:0000313" key="2">
    <source>
        <dbReference type="EMBL" id="KFM83535.1"/>
    </source>
</evidence>
<dbReference type="EMBL" id="KL867387">
    <property type="protein sequence ID" value="KFM83535.1"/>
    <property type="molecule type" value="Genomic_DNA"/>
</dbReference>
<sequence length="41" mass="4784">MGLLPLEYTDCLTDTPHYRENLRAHEKELERTSQAIKGLIK</sequence>
<dbReference type="InterPro" id="IPR004148">
    <property type="entry name" value="BAR_dom"/>
</dbReference>
<feature type="non-terminal residue" evidence="2">
    <location>
        <position position="41"/>
    </location>
</feature>
<dbReference type="STRING" id="407821.A0A087V1P6"/>
<dbReference type="Gene3D" id="1.20.1270.60">
    <property type="entry name" value="Arfaptin homology (AH) domain/BAR domain"/>
    <property type="match status" value="1"/>
</dbReference>
<dbReference type="AlphaFoldDB" id="A0A087V1P6"/>